<sequence>MVTHAQVDTVKPNPRSHGHTSHISHISPITKSPCVALSNPNWQDAMYDEYNALIKNNTWVLILKPPNINVLRSMWLFRHKYHAGGSLSRYKARLVANGRSQQFGFDCHDTFNLVIKPATIRTVLSLALSRNCPIHQLDVKNAFLNSDLSETVYMYQPLDLLKRIISSLYKEFGMTDLGVLNYFFGISVTRDSTSIFYLKRNMLLSFWPGFIWLIVIQLGRGLWYLTFTLPDTSYAVQQVCLHMHDTREPHLASLNRDLRELHTPLLFTTLVYCDNVSAIYMTANHVQHQWTKHIKIDIHFVHDMVARCQVRVLYVPSRYQYTDIFSKGLPALFEEFRANLSVRTSLAQTVEEC</sequence>
<organism evidence="4">
    <name type="scientific">Tanacetum cinerariifolium</name>
    <name type="common">Dalmatian daisy</name>
    <name type="synonym">Chrysanthemum cinerariifolium</name>
    <dbReference type="NCBI Taxonomy" id="118510"/>
    <lineage>
        <taxon>Eukaryota</taxon>
        <taxon>Viridiplantae</taxon>
        <taxon>Streptophyta</taxon>
        <taxon>Embryophyta</taxon>
        <taxon>Tracheophyta</taxon>
        <taxon>Spermatophyta</taxon>
        <taxon>Magnoliopsida</taxon>
        <taxon>eudicotyledons</taxon>
        <taxon>Gunneridae</taxon>
        <taxon>Pentapetalae</taxon>
        <taxon>asterids</taxon>
        <taxon>campanulids</taxon>
        <taxon>Asterales</taxon>
        <taxon>Asteraceae</taxon>
        <taxon>Asteroideae</taxon>
        <taxon>Anthemideae</taxon>
        <taxon>Anthemidinae</taxon>
        <taxon>Tanacetum</taxon>
    </lineage>
</organism>
<dbReference type="PANTHER" id="PTHR11439:SF524">
    <property type="entry name" value="RNA-DIRECTED DNA POLYMERASE, PROTEIN KINASE RLK-PELLE-DLSV FAMILY"/>
    <property type="match status" value="1"/>
</dbReference>
<proteinExistence type="predicted"/>
<evidence type="ECO:0000256" key="2">
    <source>
        <dbReference type="SAM" id="Phobius"/>
    </source>
</evidence>
<protein>
    <submittedName>
        <fullName evidence="4">Ribonuclease H-like domain-containing protein</fullName>
    </submittedName>
</protein>
<dbReference type="AlphaFoldDB" id="A0A6L2MAY6"/>
<dbReference type="CDD" id="cd09272">
    <property type="entry name" value="RNase_HI_RT_Ty1"/>
    <property type="match status" value="1"/>
</dbReference>
<feature type="region of interest" description="Disordered" evidence="1">
    <location>
        <begin position="1"/>
        <end position="25"/>
    </location>
</feature>
<gene>
    <name evidence="4" type="ORF">Tci_041820</name>
</gene>
<dbReference type="InterPro" id="IPR013103">
    <property type="entry name" value="RVT_2"/>
</dbReference>
<keyword evidence="2" id="KW-1133">Transmembrane helix</keyword>
<evidence type="ECO:0000259" key="3">
    <source>
        <dbReference type="Pfam" id="PF07727"/>
    </source>
</evidence>
<dbReference type="EMBL" id="BKCJ010006009">
    <property type="protein sequence ID" value="GEU69842.1"/>
    <property type="molecule type" value="Genomic_DNA"/>
</dbReference>
<keyword evidence="2" id="KW-0472">Membrane</keyword>
<evidence type="ECO:0000313" key="4">
    <source>
        <dbReference type="EMBL" id="GEU69842.1"/>
    </source>
</evidence>
<keyword evidence="2" id="KW-0812">Transmembrane</keyword>
<dbReference type="Pfam" id="PF07727">
    <property type="entry name" value="RVT_2"/>
    <property type="match status" value="1"/>
</dbReference>
<evidence type="ECO:0000256" key="1">
    <source>
        <dbReference type="SAM" id="MobiDB-lite"/>
    </source>
</evidence>
<feature type="transmembrane region" description="Helical" evidence="2">
    <location>
        <begin position="204"/>
        <end position="225"/>
    </location>
</feature>
<reference evidence="4" key="1">
    <citation type="journal article" date="2019" name="Sci. Rep.">
        <title>Draft genome of Tanacetum cinerariifolium, the natural source of mosquito coil.</title>
        <authorList>
            <person name="Yamashiro T."/>
            <person name="Shiraishi A."/>
            <person name="Satake H."/>
            <person name="Nakayama K."/>
        </authorList>
    </citation>
    <scope>NUCLEOTIDE SEQUENCE</scope>
</reference>
<accession>A0A6L2MAY6</accession>
<feature type="domain" description="Reverse transcriptase Ty1/copia-type" evidence="3">
    <location>
        <begin position="56"/>
        <end position="158"/>
    </location>
</feature>
<dbReference type="PANTHER" id="PTHR11439">
    <property type="entry name" value="GAG-POL-RELATED RETROTRANSPOSON"/>
    <property type="match status" value="1"/>
</dbReference>
<comment type="caution">
    <text evidence="4">The sequence shown here is derived from an EMBL/GenBank/DDBJ whole genome shotgun (WGS) entry which is preliminary data.</text>
</comment>
<name>A0A6L2MAY6_TANCI</name>